<comment type="caution">
    <text evidence="1">The sequence shown here is derived from an EMBL/GenBank/DDBJ whole genome shotgun (WGS) entry which is preliminary data.</text>
</comment>
<proteinExistence type="predicted"/>
<gene>
    <name evidence="1" type="ORF">FE697_011135</name>
</gene>
<dbReference type="EMBL" id="VDFQ02000003">
    <property type="protein sequence ID" value="KAA1422719.1"/>
    <property type="molecule type" value="Genomic_DNA"/>
</dbReference>
<dbReference type="RefSeq" id="WP_149769669.1">
    <property type="nucleotide sequence ID" value="NZ_VDFQ02000003.1"/>
</dbReference>
<dbReference type="AlphaFoldDB" id="A0A5Q6RXE2"/>
<organism evidence="1 2">
    <name type="scientific">Mumia zhuanghuii</name>
    <dbReference type="NCBI Taxonomy" id="2585211"/>
    <lineage>
        <taxon>Bacteria</taxon>
        <taxon>Bacillati</taxon>
        <taxon>Actinomycetota</taxon>
        <taxon>Actinomycetes</taxon>
        <taxon>Propionibacteriales</taxon>
        <taxon>Nocardioidaceae</taxon>
        <taxon>Mumia</taxon>
    </lineage>
</organism>
<evidence type="ECO:0000313" key="1">
    <source>
        <dbReference type="EMBL" id="KAA1422719.1"/>
    </source>
</evidence>
<accession>A0A5Q6RXE2</accession>
<reference evidence="1 2" key="1">
    <citation type="submission" date="2019-09" db="EMBL/GenBank/DDBJ databases">
        <title>Mumia zhuanghuii sp. nov. isolated from the intestinal contents of plateau pika (Ochotona curzoniae) in the Qinghai-Tibet plateau of China.</title>
        <authorList>
            <person name="Tian Z."/>
        </authorList>
    </citation>
    <scope>NUCLEOTIDE SEQUENCE [LARGE SCALE GENOMIC DNA]</scope>
    <source>
        <strain evidence="2">350</strain>
    </source>
</reference>
<evidence type="ECO:0000313" key="2">
    <source>
        <dbReference type="Proteomes" id="UP000307768"/>
    </source>
</evidence>
<sequence length="144" mass="14848">MPRAVVLLIGLVVGVLVAVAGILGARVAISSTSLGVTERTLACGTESGADSGTDSGTDSDAAGSDAAEVCVIRLSRPELILVPGRREIQVRWSDAPRALYAEDPFGGHVDDDELEIDLDDGVIVQGPAYALSWSADEVASLLTD</sequence>
<dbReference type="Proteomes" id="UP000307768">
    <property type="component" value="Unassembled WGS sequence"/>
</dbReference>
<protein>
    <submittedName>
        <fullName evidence="1">Uncharacterized protein</fullName>
    </submittedName>
</protein>
<name>A0A5Q6RXE2_9ACTN</name>